<reference evidence="3 4" key="1">
    <citation type="submission" date="2015-12" db="EMBL/GenBank/DDBJ databases">
        <authorList>
            <person name="Andreevskaya M."/>
        </authorList>
    </citation>
    <scope>NUCLEOTIDE SEQUENCE [LARGE SCALE GENOMIC DNA]</scope>
    <source>
        <strain evidence="1 4">KSL4-2</strain>
        <strain evidence="2 3">PL111</strain>
    </source>
</reference>
<comment type="caution">
    <text evidence="2">The sequence shown here is derived from an EMBL/GenBank/DDBJ whole genome shotgun (WGS) entry which is preliminary data.</text>
</comment>
<dbReference type="AlphaFoldDB" id="A0AAN2UHQ1"/>
<evidence type="ECO:0000313" key="4">
    <source>
        <dbReference type="Proteomes" id="UP000199047"/>
    </source>
</evidence>
<protein>
    <submittedName>
        <fullName evidence="2">Uncharacterized protein</fullName>
    </submittedName>
</protein>
<evidence type="ECO:0000313" key="2">
    <source>
        <dbReference type="EMBL" id="CUW09222.1"/>
    </source>
</evidence>
<dbReference type="EMBL" id="FBTU01000014">
    <property type="protein sequence ID" value="CUW09222.1"/>
    <property type="molecule type" value="Genomic_DNA"/>
</dbReference>
<name>A0AAN2UHQ1_9LACO</name>
<evidence type="ECO:0000313" key="3">
    <source>
        <dbReference type="Proteomes" id="UP000198868"/>
    </source>
</evidence>
<keyword evidence="4" id="KW-1185">Reference proteome</keyword>
<dbReference type="Proteomes" id="UP000198868">
    <property type="component" value="Unassembled WGS sequence"/>
</dbReference>
<accession>A0AAN2UHQ1</accession>
<dbReference type="EMBL" id="FBTB01000007">
    <property type="protein sequence ID" value="CUW05649.1"/>
    <property type="molecule type" value="Genomic_DNA"/>
</dbReference>
<dbReference type="Proteomes" id="UP000199047">
    <property type="component" value="Unassembled WGS sequence"/>
</dbReference>
<proteinExistence type="predicted"/>
<organism evidence="2 3">
    <name type="scientific">Leuconostoc inhae</name>
    <dbReference type="NCBI Taxonomy" id="178001"/>
    <lineage>
        <taxon>Bacteria</taxon>
        <taxon>Bacillati</taxon>
        <taxon>Bacillota</taxon>
        <taxon>Bacilli</taxon>
        <taxon>Lactobacillales</taxon>
        <taxon>Lactobacillaceae</taxon>
        <taxon>Leuconostoc</taxon>
    </lineage>
</organism>
<sequence length="44" mass="4997">MLFGQSDFDARAKSKAPYVTEDICQSSLDFKPNSDKILTQTDRK</sequence>
<gene>
    <name evidence="1" type="ORF">KSL4_0127</name>
    <name evidence="2" type="ORF">PL111_1985</name>
</gene>
<evidence type="ECO:0000313" key="1">
    <source>
        <dbReference type="EMBL" id="CUW05649.1"/>
    </source>
</evidence>